<evidence type="ECO:0000313" key="3">
    <source>
        <dbReference type="Proteomes" id="UP000285379"/>
    </source>
</evidence>
<evidence type="ECO:0000256" key="1">
    <source>
        <dbReference type="SAM" id="Phobius"/>
    </source>
</evidence>
<feature type="transmembrane region" description="Helical" evidence="1">
    <location>
        <begin position="110"/>
        <end position="131"/>
    </location>
</feature>
<feature type="transmembrane region" description="Helical" evidence="1">
    <location>
        <begin position="39"/>
        <end position="57"/>
    </location>
</feature>
<protein>
    <recommendedName>
        <fullName evidence="4">Transmembrane protein</fullName>
    </recommendedName>
</protein>
<evidence type="ECO:0000313" key="2">
    <source>
        <dbReference type="EMBL" id="RGV04621.1"/>
    </source>
</evidence>
<comment type="caution">
    <text evidence="2">The sequence shown here is derived from an EMBL/GenBank/DDBJ whole genome shotgun (WGS) entry which is preliminary data.</text>
</comment>
<keyword evidence="1" id="KW-0812">Transmembrane</keyword>
<gene>
    <name evidence="2" type="ORF">DWW27_18735</name>
</gene>
<evidence type="ECO:0008006" key="4">
    <source>
        <dbReference type="Google" id="ProtNLM"/>
    </source>
</evidence>
<accession>A0A412VFV4</accession>
<keyword evidence="1" id="KW-0472">Membrane</keyword>
<dbReference type="AlphaFoldDB" id="A0A412VFV4"/>
<name>A0A412VFV4_PHOVU</name>
<reference evidence="2 3" key="1">
    <citation type="submission" date="2018-08" db="EMBL/GenBank/DDBJ databases">
        <title>A genome reference for cultivated species of the human gut microbiota.</title>
        <authorList>
            <person name="Zou Y."/>
            <person name="Xue W."/>
            <person name="Luo G."/>
        </authorList>
    </citation>
    <scope>NUCLEOTIDE SEQUENCE [LARGE SCALE GENOMIC DNA]</scope>
    <source>
        <strain evidence="2 3">AF14-8</strain>
    </source>
</reference>
<feature type="transmembrane region" description="Helical" evidence="1">
    <location>
        <begin position="69"/>
        <end position="89"/>
    </location>
</feature>
<sequence length="132" mass="16106">MGMMKRQENKQRFYLWDYLWWVGERLHEYHLRITGESMLFMYFNFLLFVPVMSLLAFARVYHTFQQCMWGIYLVLALVYVIWGEKLYGVRRRKAVMSHYADRRFKPATGFLLFFLPVMFFVAMIITIVSLMK</sequence>
<keyword evidence="1" id="KW-1133">Transmembrane helix</keyword>
<dbReference type="EMBL" id="QRYT01000057">
    <property type="protein sequence ID" value="RGV04621.1"/>
    <property type="molecule type" value="Genomic_DNA"/>
</dbReference>
<organism evidence="2 3">
    <name type="scientific">Phocaeicola vulgatus</name>
    <name type="common">Bacteroides vulgatus</name>
    <dbReference type="NCBI Taxonomy" id="821"/>
    <lineage>
        <taxon>Bacteria</taxon>
        <taxon>Pseudomonadati</taxon>
        <taxon>Bacteroidota</taxon>
        <taxon>Bacteroidia</taxon>
        <taxon>Bacteroidales</taxon>
        <taxon>Bacteroidaceae</taxon>
        <taxon>Phocaeicola</taxon>
    </lineage>
</organism>
<proteinExistence type="predicted"/>
<dbReference type="Proteomes" id="UP000285379">
    <property type="component" value="Unassembled WGS sequence"/>
</dbReference>